<proteinExistence type="predicted"/>
<name>A0A2B7X6G1_9EURO</name>
<protein>
    <submittedName>
        <fullName evidence="1">Uncharacterized protein</fullName>
    </submittedName>
</protein>
<accession>A0A2B7X6G1</accession>
<reference evidence="1 2" key="1">
    <citation type="submission" date="2017-10" db="EMBL/GenBank/DDBJ databases">
        <title>Comparative genomics in systemic dimorphic fungi from Ajellomycetaceae.</title>
        <authorList>
            <person name="Munoz J.F."/>
            <person name="Mcewen J.G."/>
            <person name="Clay O.K."/>
            <person name="Cuomo C.A."/>
        </authorList>
    </citation>
    <scope>NUCLEOTIDE SEQUENCE [LARGE SCALE GENOMIC DNA]</scope>
    <source>
        <strain evidence="1 2">UAMH5409</strain>
    </source>
</reference>
<dbReference type="AlphaFoldDB" id="A0A2B7X6G1"/>
<keyword evidence="2" id="KW-1185">Reference proteome</keyword>
<evidence type="ECO:0000313" key="2">
    <source>
        <dbReference type="Proteomes" id="UP000223968"/>
    </source>
</evidence>
<organism evidence="1 2">
    <name type="scientific">Helicocarpus griseus UAMH5409</name>
    <dbReference type="NCBI Taxonomy" id="1447875"/>
    <lineage>
        <taxon>Eukaryota</taxon>
        <taxon>Fungi</taxon>
        <taxon>Dikarya</taxon>
        <taxon>Ascomycota</taxon>
        <taxon>Pezizomycotina</taxon>
        <taxon>Eurotiomycetes</taxon>
        <taxon>Eurotiomycetidae</taxon>
        <taxon>Onygenales</taxon>
        <taxon>Ajellomycetaceae</taxon>
        <taxon>Helicocarpus</taxon>
    </lineage>
</organism>
<dbReference type="OrthoDB" id="5424209at2759"/>
<dbReference type="Proteomes" id="UP000223968">
    <property type="component" value="Unassembled WGS sequence"/>
</dbReference>
<evidence type="ECO:0000313" key="1">
    <source>
        <dbReference type="EMBL" id="PGH04332.1"/>
    </source>
</evidence>
<sequence length="70" mass="7355">MSSTPGLPFSLPGDSGALVISLEEKANVTGLLFGPDRGPDVSYVTPIESVFKDIEFVTGGKVIEPAEDFL</sequence>
<gene>
    <name evidence="1" type="ORF">AJ79_07112</name>
</gene>
<comment type="caution">
    <text evidence="1">The sequence shown here is derived from an EMBL/GenBank/DDBJ whole genome shotgun (WGS) entry which is preliminary data.</text>
</comment>
<dbReference type="EMBL" id="PDNB01000137">
    <property type="protein sequence ID" value="PGH04332.1"/>
    <property type="molecule type" value="Genomic_DNA"/>
</dbReference>